<dbReference type="RefSeq" id="WP_341833715.1">
    <property type="nucleotide sequence ID" value="NZ_CP128397.1"/>
</dbReference>
<keyword evidence="4" id="KW-1185">Reference proteome</keyword>
<proteinExistence type="predicted"/>
<keyword evidence="2" id="KW-1133">Transmembrane helix</keyword>
<feature type="transmembrane region" description="Helical" evidence="2">
    <location>
        <begin position="12"/>
        <end position="30"/>
    </location>
</feature>
<reference evidence="3" key="1">
    <citation type="submission" date="2023-06" db="EMBL/GenBank/DDBJ databases">
        <title>Complete Genome of Candidatus Phytoplasma asteris M33.</title>
        <authorList>
            <person name="Toth R."/>
            <person name="Ilic A.-M."/>
            <person name="Huettel B."/>
            <person name="Duduk B."/>
            <person name="Kube M."/>
        </authorList>
    </citation>
    <scope>NUCLEOTIDE SEQUENCE [LARGE SCALE GENOMIC DNA]</scope>
    <source>
        <strain evidence="3">M33</strain>
    </source>
</reference>
<feature type="region of interest" description="Disordered" evidence="1">
    <location>
        <begin position="72"/>
        <end position="100"/>
    </location>
</feature>
<evidence type="ECO:0000313" key="3">
    <source>
        <dbReference type="EMBL" id="WZN38388.1"/>
    </source>
</evidence>
<accession>A0ABZ2YFW3</accession>
<name>A0ABZ2YFW3_9MOLU</name>
<organism evidence="3 4">
    <name type="scientific">Candidatus Phytoplasma asteris</name>
    <dbReference type="NCBI Taxonomy" id="85620"/>
    <lineage>
        <taxon>Bacteria</taxon>
        <taxon>Bacillati</taxon>
        <taxon>Mycoplasmatota</taxon>
        <taxon>Mollicutes</taxon>
        <taxon>Acholeplasmatales</taxon>
        <taxon>Acholeplasmataceae</taxon>
        <taxon>Candidatus Phytoplasma</taxon>
        <taxon>16SrI (Aster yellows group)</taxon>
    </lineage>
</organism>
<feature type="compositionally biased region" description="Basic and acidic residues" evidence="1">
    <location>
        <begin position="72"/>
        <end position="85"/>
    </location>
</feature>
<dbReference type="EMBL" id="CP128397">
    <property type="protein sequence ID" value="WZN38388.1"/>
    <property type="molecule type" value="Genomic_DNA"/>
</dbReference>
<keyword evidence="2" id="KW-0812">Transmembrane</keyword>
<gene>
    <name evidence="3" type="ORF">M33023_02000</name>
</gene>
<protein>
    <recommendedName>
        <fullName evidence="5">Sequence-variable mosaic (SVM) signal sequence domain-containing protein</fullName>
    </recommendedName>
</protein>
<evidence type="ECO:0000256" key="1">
    <source>
        <dbReference type="SAM" id="MobiDB-lite"/>
    </source>
</evidence>
<keyword evidence="2" id="KW-0472">Membrane</keyword>
<sequence length="100" mass="12131">MIKINSKIIKTIFLFILIINYYLFSIDLFATKHNNNKKRKEIMYENIEDKKMLPYKLHQQIEEELEMKLQEKLKGSKKNEDENKSNSKIQQKNNKKIKNI</sequence>
<evidence type="ECO:0008006" key="5">
    <source>
        <dbReference type="Google" id="ProtNLM"/>
    </source>
</evidence>
<evidence type="ECO:0000256" key="2">
    <source>
        <dbReference type="SAM" id="Phobius"/>
    </source>
</evidence>
<evidence type="ECO:0000313" key="4">
    <source>
        <dbReference type="Proteomes" id="UP001470586"/>
    </source>
</evidence>
<dbReference type="Proteomes" id="UP001470586">
    <property type="component" value="Chromosome"/>
</dbReference>